<dbReference type="Proteomes" id="UP000502248">
    <property type="component" value="Chromosome"/>
</dbReference>
<dbReference type="KEGG" id="cheb:HH215_25120"/>
<keyword evidence="1" id="KW-0238">DNA-binding</keyword>
<reference evidence="1 2" key="1">
    <citation type="submission" date="2020-04" db="EMBL/GenBank/DDBJ databases">
        <title>Genome sequencing of novel species.</title>
        <authorList>
            <person name="Heo J."/>
            <person name="Kim S.-J."/>
            <person name="Kim J.-S."/>
            <person name="Hong S.-B."/>
            <person name="Kwon S.-W."/>
        </authorList>
    </citation>
    <scope>NUCLEOTIDE SEQUENCE [LARGE SCALE GENOMIC DNA]</scope>
    <source>
        <strain evidence="1 2">MFER-1</strain>
    </source>
</reference>
<organism evidence="1 2">
    <name type="scientific">Cohnella herbarum</name>
    <dbReference type="NCBI Taxonomy" id="2728023"/>
    <lineage>
        <taxon>Bacteria</taxon>
        <taxon>Bacillati</taxon>
        <taxon>Bacillota</taxon>
        <taxon>Bacilli</taxon>
        <taxon>Bacillales</taxon>
        <taxon>Paenibacillaceae</taxon>
        <taxon>Cohnella</taxon>
    </lineage>
</organism>
<dbReference type="EMBL" id="CP051680">
    <property type="protein sequence ID" value="QJD86134.1"/>
    <property type="molecule type" value="Genomic_DNA"/>
</dbReference>
<keyword evidence="2" id="KW-1185">Reference proteome</keyword>
<dbReference type="InterPro" id="IPR009351">
    <property type="entry name" value="AlkZ-like"/>
</dbReference>
<dbReference type="AlphaFoldDB" id="A0A7Z2ZNI8"/>
<sequence>MSANPFQVEPGPVLSKRSLNRALLERQMLIQRKQMSALEAIEHLVGLQAQAPNPPYIGLWARLADFQQAELSKLIQSRQAVRIALMRSTIHLVSSRDCLALRPLLQPVLERGLRGSYGKHLTAIDQEALSAAGRALVEERPRTFQEISALLAEDERWRDLDPSAIANIVRTHIPLVQVPPRGLWGESGQAAHTSAETWLGTGLSVDCSVDSSIETIIERYLAAFGPATVQDMQAWSGLTKLNGVISLMRPRLRIFRDEHGKEVFDLPDAPLPDPDAPISAKFMAEFDNALLSHADRSRIISEDDRKRVFTINGIIRSTFLIDGFVQGMWKITKERDTATLVIDPFRPLSKKDKTELAAEGVNLLTFAAGEFAVHNIRINEPLS</sequence>
<dbReference type="RefSeq" id="WP_169282386.1">
    <property type="nucleotide sequence ID" value="NZ_CP051680.1"/>
</dbReference>
<gene>
    <name evidence="1" type="ORF">HH215_25120</name>
</gene>
<dbReference type="GO" id="GO:0003677">
    <property type="term" value="F:DNA binding"/>
    <property type="evidence" value="ECO:0007669"/>
    <property type="project" value="UniProtKB-KW"/>
</dbReference>
<dbReference type="PANTHER" id="PTHR38479">
    <property type="entry name" value="LMO0824 PROTEIN"/>
    <property type="match status" value="1"/>
</dbReference>
<name>A0A7Z2ZNI8_9BACL</name>
<dbReference type="PANTHER" id="PTHR38479:SF2">
    <property type="entry name" value="WINGED HELIX DNA-BINDING DOMAIN-CONTAINING PROTEIN"/>
    <property type="match status" value="1"/>
</dbReference>
<protein>
    <submittedName>
        <fullName evidence="1">Winged helix DNA-binding domain-containing protein</fullName>
    </submittedName>
</protein>
<proteinExistence type="predicted"/>
<evidence type="ECO:0000313" key="1">
    <source>
        <dbReference type="EMBL" id="QJD86134.1"/>
    </source>
</evidence>
<accession>A0A7Z2ZNI8</accession>
<evidence type="ECO:0000313" key="2">
    <source>
        <dbReference type="Proteomes" id="UP000502248"/>
    </source>
</evidence>
<dbReference type="Pfam" id="PF06224">
    <property type="entry name" value="AlkZ-like"/>
    <property type="match status" value="1"/>
</dbReference>